<dbReference type="EMBL" id="FOMN01000001">
    <property type="protein sequence ID" value="SFD27177.1"/>
    <property type="molecule type" value="Genomic_DNA"/>
</dbReference>
<evidence type="ECO:0000313" key="1">
    <source>
        <dbReference type="EMBL" id="SFD27177.1"/>
    </source>
</evidence>
<evidence type="ECO:0000313" key="2">
    <source>
        <dbReference type="Proteomes" id="UP000199599"/>
    </source>
</evidence>
<accession>A0A1I1QYX4</accession>
<sequence>MSEDLNTRVANAAQGISPQTLPDERRRFLGSLRERVLVRMTNAETQDISLMELFLSHFKDYIGYEILLNINLKDEFLSKIETNCSKYKITFTLINNETAQTNPDDTAVLVVAKTAINKMRIEIKQVYAPEMEKVALPQNKTKQKKIGFWRYFFNGDK</sequence>
<dbReference type="SUPFAM" id="SSF160515">
    <property type="entry name" value="YueI-like"/>
    <property type="match status" value="1"/>
</dbReference>
<name>A0A1I1QYX4_9LACO</name>
<dbReference type="STRING" id="1505723.SAMN04487792_0004"/>
<gene>
    <name evidence="1" type="ORF">SAMN04487792_0004</name>
</gene>
<reference evidence="2" key="1">
    <citation type="submission" date="2016-10" db="EMBL/GenBank/DDBJ databases">
        <authorList>
            <person name="Varghese N."/>
            <person name="Submissions S."/>
        </authorList>
    </citation>
    <scope>NUCLEOTIDE SEQUENCE [LARGE SCALE GENOMIC DNA]</scope>
    <source>
        <strain evidence="2">R-53102</strain>
    </source>
</reference>
<dbReference type="Pfam" id="PF07997">
    <property type="entry name" value="DUF1694"/>
    <property type="match status" value="1"/>
</dbReference>
<dbReference type="AlphaFoldDB" id="A0A1I1QYX4"/>
<dbReference type="InterPro" id="IPR029064">
    <property type="entry name" value="Ribosomal_eL30-like_sf"/>
</dbReference>
<dbReference type="Gene3D" id="3.30.1330.30">
    <property type="match status" value="1"/>
</dbReference>
<dbReference type="InterPro" id="IPR012543">
    <property type="entry name" value="DUF1694"/>
</dbReference>
<dbReference type="Proteomes" id="UP000199599">
    <property type="component" value="Unassembled WGS sequence"/>
</dbReference>
<organism evidence="1 2">
    <name type="scientific">Lactobacillus bombicola</name>
    <dbReference type="NCBI Taxonomy" id="1505723"/>
    <lineage>
        <taxon>Bacteria</taxon>
        <taxon>Bacillati</taxon>
        <taxon>Bacillota</taxon>
        <taxon>Bacilli</taxon>
        <taxon>Lactobacillales</taxon>
        <taxon>Lactobacillaceae</taxon>
        <taxon>Lactobacillus</taxon>
    </lineage>
</organism>
<dbReference type="RefSeq" id="WP_090091724.1">
    <property type="nucleotide sequence ID" value="NZ_CBCRVU010000001.1"/>
</dbReference>
<proteinExistence type="predicted"/>
<protein>
    <submittedName>
        <fullName evidence="1">Uncharacterized protein YueI</fullName>
    </submittedName>
</protein>